<evidence type="ECO:0000313" key="2">
    <source>
        <dbReference type="Proteomes" id="UP000236286"/>
    </source>
</evidence>
<dbReference type="EMBL" id="PDZR01000052">
    <property type="protein sequence ID" value="PNG24186.1"/>
    <property type="molecule type" value="Genomic_DNA"/>
</dbReference>
<protein>
    <submittedName>
        <fullName evidence="1">Uncharacterized protein</fullName>
    </submittedName>
</protein>
<name>A0A2J7TBQ0_METSI</name>
<proteinExistence type="predicted"/>
<organism evidence="1 2">
    <name type="scientific">Methylocella silvestris</name>
    <dbReference type="NCBI Taxonomy" id="199596"/>
    <lineage>
        <taxon>Bacteria</taxon>
        <taxon>Pseudomonadati</taxon>
        <taxon>Pseudomonadota</taxon>
        <taxon>Alphaproteobacteria</taxon>
        <taxon>Hyphomicrobiales</taxon>
        <taxon>Beijerinckiaceae</taxon>
        <taxon>Methylocella</taxon>
    </lineage>
</organism>
<sequence length="83" mass="8904">MKAKKTITLGLVDAIAAFRQSAADCLDDHAAAVLDRLSRDERAAAAFAKLGLDGAGAHGVLTACIEADEMRRTFRRHVPTRLN</sequence>
<dbReference type="AlphaFoldDB" id="A0A2J7TBQ0"/>
<evidence type="ECO:0000313" key="1">
    <source>
        <dbReference type="EMBL" id="PNG24186.1"/>
    </source>
</evidence>
<comment type="caution">
    <text evidence="1">The sequence shown here is derived from an EMBL/GenBank/DDBJ whole genome shotgun (WGS) entry which is preliminary data.</text>
</comment>
<dbReference type="Proteomes" id="UP000236286">
    <property type="component" value="Unassembled WGS sequence"/>
</dbReference>
<gene>
    <name evidence="1" type="ORF">CR492_20110</name>
</gene>
<accession>A0A2J7TBQ0</accession>
<reference evidence="1 2" key="1">
    <citation type="submission" date="2017-10" db="EMBL/GenBank/DDBJ databases">
        <title>Genome announcement of Methylocella silvestris TVC from permafrost.</title>
        <authorList>
            <person name="Wang J."/>
            <person name="Geng K."/>
            <person name="Ul-Haque F."/>
            <person name="Crombie A.T."/>
            <person name="Street L.E."/>
            <person name="Wookey P.A."/>
            <person name="Murrell J.C."/>
            <person name="Pratscher J."/>
        </authorList>
    </citation>
    <scope>NUCLEOTIDE SEQUENCE [LARGE SCALE GENOMIC DNA]</scope>
    <source>
        <strain evidence="1 2">TVC</strain>
    </source>
</reference>